<dbReference type="InterPro" id="IPR000835">
    <property type="entry name" value="HTH_MarR-typ"/>
</dbReference>
<dbReference type="InterPro" id="IPR039422">
    <property type="entry name" value="MarR/SlyA-like"/>
</dbReference>
<dbReference type="EMBL" id="CP117884">
    <property type="protein sequence ID" value="WDF83007.1"/>
    <property type="molecule type" value="Genomic_DNA"/>
</dbReference>
<dbReference type="Proteomes" id="UP001220377">
    <property type="component" value="Chromosome"/>
</dbReference>
<evidence type="ECO:0000313" key="3">
    <source>
        <dbReference type="Proteomes" id="UP001220377"/>
    </source>
</evidence>
<gene>
    <name evidence="2" type="ORF">PQ472_01825</name>
</gene>
<name>A0ABY7WS61_9LACO</name>
<evidence type="ECO:0000313" key="2">
    <source>
        <dbReference type="EMBL" id="WDF83007.1"/>
    </source>
</evidence>
<accession>A0ABY7WS61</accession>
<dbReference type="PROSITE" id="PS50995">
    <property type="entry name" value="HTH_MARR_2"/>
    <property type="match status" value="1"/>
</dbReference>
<dbReference type="SUPFAM" id="SSF46785">
    <property type="entry name" value="Winged helix' DNA-binding domain"/>
    <property type="match status" value="1"/>
</dbReference>
<sequence>MQTDYAQELAKFLDAVKRQLPENQREVLLSGTNTPLSGTQGHVLMLLAEEGPLSNSELVGKLGISPAAVTKAMHVLKAASPAVVIQEHDAKDARIKRWALTDEGRKLAVQHEAAHKATNTEYDKILNQFSEDEQATIGRFMQLMTQRLEK</sequence>
<reference evidence="2 3" key="1">
    <citation type="submission" date="2023-02" db="EMBL/GenBank/DDBJ databases">
        <title>Genome sequence of Lacticaseibacillus sp. KACC 23028.</title>
        <authorList>
            <person name="Kim S."/>
            <person name="Heo J."/>
            <person name="Kwon S.-W."/>
        </authorList>
    </citation>
    <scope>NUCLEOTIDE SEQUENCE [LARGE SCALE GENOMIC DNA]</scope>
    <source>
        <strain evidence="2 3">KACC 23028</strain>
    </source>
</reference>
<organism evidence="2 3">
    <name type="scientific">Lacticaseibacillus pabuli</name>
    <dbReference type="NCBI Taxonomy" id="3025672"/>
    <lineage>
        <taxon>Bacteria</taxon>
        <taxon>Bacillati</taxon>
        <taxon>Bacillota</taxon>
        <taxon>Bacilli</taxon>
        <taxon>Lactobacillales</taxon>
        <taxon>Lactobacillaceae</taxon>
        <taxon>Lacticaseibacillus</taxon>
    </lineage>
</organism>
<dbReference type="InterPro" id="IPR036388">
    <property type="entry name" value="WH-like_DNA-bd_sf"/>
</dbReference>
<dbReference type="PANTHER" id="PTHR33164">
    <property type="entry name" value="TRANSCRIPTIONAL REGULATOR, MARR FAMILY"/>
    <property type="match status" value="1"/>
</dbReference>
<evidence type="ECO:0000259" key="1">
    <source>
        <dbReference type="PROSITE" id="PS50995"/>
    </source>
</evidence>
<keyword evidence="3" id="KW-1185">Reference proteome</keyword>
<dbReference type="PANTHER" id="PTHR33164:SF57">
    <property type="entry name" value="MARR-FAMILY TRANSCRIPTIONAL REGULATOR"/>
    <property type="match status" value="1"/>
</dbReference>
<dbReference type="InterPro" id="IPR036390">
    <property type="entry name" value="WH_DNA-bd_sf"/>
</dbReference>
<proteinExistence type="predicted"/>
<protein>
    <submittedName>
        <fullName evidence="2">MarR family transcriptional regulator</fullName>
    </submittedName>
</protein>
<dbReference type="RefSeq" id="WP_274260852.1">
    <property type="nucleotide sequence ID" value="NZ_CP117884.1"/>
</dbReference>
<dbReference type="Gene3D" id="1.10.10.10">
    <property type="entry name" value="Winged helix-like DNA-binding domain superfamily/Winged helix DNA-binding domain"/>
    <property type="match status" value="1"/>
</dbReference>
<dbReference type="SMART" id="SM00347">
    <property type="entry name" value="HTH_MARR"/>
    <property type="match status" value="1"/>
</dbReference>
<feature type="domain" description="HTH marR-type" evidence="1">
    <location>
        <begin position="6"/>
        <end position="146"/>
    </location>
</feature>
<dbReference type="Pfam" id="PF01047">
    <property type="entry name" value="MarR"/>
    <property type="match status" value="1"/>
</dbReference>
<dbReference type="Gene3D" id="6.10.140.1680">
    <property type="match status" value="1"/>
</dbReference>